<dbReference type="InterPro" id="IPR052194">
    <property type="entry name" value="MESH1"/>
</dbReference>
<name>G7HZN1_9CORY</name>
<evidence type="ECO:0000313" key="2">
    <source>
        <dbReference type="Proteomes" id="UP000004840"/>
    </source>
</evidence>
<reference evidence="1 2" key="1">
    <citation type="journal article" date="2012" name="J. Bacteriol.">
        <title>Genome Sequence of Corynebacterium casei UCMA 3821, Isolated from a Smear-Ripened Cheese.</title>
        <authorList>
            <person name="Monnet C."/>
            <person name="Loux V."/>
            <person name="Bento P."/>
            <person name="Gibrat J.F."/>
            <person name="Straub C."/>
            <person name="Bonnarme P."/>
            <person name="Landaud S."/>
            <person name="Irlinger F."/>
        </authorList>
    </citation>
    <scope>NUCLEOTIDE SEQUENCE [LARGE SCALE GENOMIC DNA]</scope>
    <source>
        <strain evidence="1 2">UCMA 3821</strain>
    </source>
</reference>
<dbReference type="Gene3D" id="1.10.3210.10">
    <property type="entry name" value="Hypothetical protein af1432"/>
    <property type="match status" value="1"/>
</dbReference>
<dbReference type="Proteomes" id="UP000004840">
    <property type="component" value="Unassembled WGS sequence"/>
</dbReference>
<dbReference type="SUPFAM" id="SSF109604">
    <property type="entry name" value="HD-domain/PDEase-like"/>
    <property type="match status" value="1"/>
</dbReference>
<dbReference type="Pfam" id="PF13328">
    <property type="entry name" value="HD_4"/>
    <property type="match status" value="1"/>
</dbReference>
<gene>
    <name evidence="1" type="ORF">CCAS_10760</name>
</gene>
<dbReference type="GO" id="GO:0008893">
    <property type="term" value="F:guanosine-3',5'-bis(diphosphate) 3'-diphosphatase activity"/>
    <property type="evidence" value="ECO:0007669"/>
    <property type="project" value="TreeGrafter"/>
</dbReference>
<sequence length="198" mass="23101">MSQRILRAINTAAWVHDGQLRKDTDLPYVSHVYGVMHLVSQQPGVDENAIIAAVLHDVLEDASDKYSIEDMERDFGELATAHVRMITKDKALNTWQERADDYLSRLDFISSPPLVIATCDKVHNLSSILADYDEVGDELWERFNSGKESQRWWYWAVYTKIERRLREDYQIDLPILHQYRELLDLFEELFEDSGDIPV</sequence>
<proteinExistence type="predicted"/>
<dbReference type="PANTHER" id="PTHR46246:SF1">
    <property type="entry name" value="GUANOSINE-3',5'-BIS(DIPHOSPHATE) 3'-PYROPHOSPHOHYDROLASE MESH1"/>
    <property type="match status" value="1"/>
</dbReference>
<protein>
    <submittedName>
        <fullName evidence="1">Uncharacterized protein</fullName>
    </submittedName>
</protein>
<organism evidence="1 2">
    <name type="scientific">Corynebacterium casei UCMA 3821</name>
    <dbReference type="NCBI Taxonomy" id="1110505"/>
    <lineage>
        <taxon>Bacteria</taxon>
        <taxon>Bacillati</taxon>
        <taxon>Actinomycetota</taxon>
        <taxon>Actinomycetes</taxon>
        <taxon>Mycobacteriales</taxon>
        <taxon>Corynebacteriaceae</taxon>
        <taxon>Corynebacterium</taxon>
    </lineage>
</organism>
<dbReference type="PANTHER" id="PTHR46246">
    <property type="entry name" value="GUANOSINE-3',5'-BIS(DIPHOSPHATE) 3'-PYROPHOSPHOHYDROLASE MESH1"/>
    <property type="match status" value="1"/>
</dbReference>
<dbReference type="EMBL" id="CAFW01000083">
    <property type="protein sequence ID" value="CCE55646.1"/>
    <property type="molecule type" value="Genomic_DNA"/>
</dbReference>
<comment type="caution">
    <text evidence="1">The sequence shown here is derived from an EMBL/GenBank/DDBJ whole genome shotgun (WGS) entry which is preliminary data.</text>
</comment>
<dbReference type="RefSeq" id="WP_006823100.1">
    <property type="nucleotide sequence ID" value="NZ_CAFW01000083.1"/>
</dbReference>
<dbReference type="AlphaFoldDB" id="G7HZN1"/>
<accession>G7HZN1</accession>
<evidence type="ECO:0000313" key="1">
    <source>
        <dbReference type="EMBL" id="CCE55646.1"/>
    </source>
</evidence>